<dbReference type="InterPro" id="IPR040756">
    <property type="entry name" value="Peptidase_M61_N"/>
</dbReference>
<gene>
    <name evidence="3" type="ORF">SOO65_15005</name>
</gene>
<keyword evidence="4" id="KW-1185">Reference proteome</keyword>
<evidence type="ECO:0000313" key="3">
    <source>
        <dbReference type="EMBL" id="WPU64003.1"/>
    </source>
</evidence>
<dbReference type="RefSeq" id="WP_321391861.1">
    <property type="nucleotide sequence ID" value="NZ_CP139487.1"/>
</dbReference>
<name>A0AAX4HL54_9BACT</name>
<proteinExistence type="predicted"/>
<dbReference type="Proteomes" id="UP001324634">
    <property type="component" value="Chromosome"/>
</dbReference>
<reference evidence="3 4" key="1">
    <citation type="submission" date="2023-11" db="EMBL/GenBank/DDBJ databases">
        <title>Peredibacter starrii A3.12.</title>
        <authorList>
            <person name="Mitchell R.J."/>
        </authorList>
    </citation>
    <scope>NUCLEOTIDE SEQUENCE [LARGE SCALE GENOMIC DNA]</scope>
    <source>
        <strain evidence="3 4">A3.12</strain>
    </source>
</reference>
<protein>
    <submittedName>
        <fullName evidence="3">Uncharacterized protein</fullName>
    </submittedName>
</protein>
<evidence type="ECO:0000259" key="1">
    <source>
        <dbReference type="Pfam" id="PF05299"/>
    </source>
</evidence>
<dbReference type="Gene3D" id="2.30.42.10">
    <property type="match status" value="1"/>
</dbReference>
<dbReference type="Gene3D" id="1.10.390.10">
    <property type="entry name" value="Neutral Protease Domain 2"/>
    <property type="match status" value="1"/>
</dbReference>
<dbReference type="Pfam" id="PF17899">
    <property type="entry name" value="Peptidase_M61_N"/>
    <property type="match status" value="1"/>
</dbReference>
<dbReference type="InterPro" id="IPR027268">
    <property type="entry name" value="Peptidase_M4/M1_CTD_sf"/>
</dbReference>
<dbReference type="SUPFAM" id="SSF55486">
    <property type="entry name" value="Metalloproteases ('zincins'), catalytic domain"/>
    <property type="match status" value="1"/>
</dbReference>
<dbReference type="Pfam" id="PF05299">
    <property type="entry name" value="Peptidase_M61"/>
    <property type="match status" value="1"/>
</dbReference>
<evidence type="ECO:0000313" key="4">
    <source>
        <dbReference type="Proteomes" id="UP001324634"/>
    </source>
</evidence>
<organism evidence="3 4">
    <name type="scientific">Peredibacter starrii</name>
    <dbReference type="NCBI Taxonomy" id="28202"/>
    <lineage>
        <taxon>Bacteria</taxon>
        <taxon>Pseudomonadati</taxon>
        <taxon>Bdellovibrionota</taxon>
        <taxon>Bacteriovoracia</taxon>
        <taxon>Bacteriovoracales</taxon>
        <taxon>Bacteriovoracaceae</taxon>
        <taxon>Peredibacter</taxon>
    </lineage>
</organism>
<dbReference type="InterPro" id="IPR007963">
    <property type="entry name" value="Peptidase_M61_catalytic"/>
</dbReference>
<dbReference type="EMBL" id="CP139487">
    <property type="protein sequence ID" value="WPU64003.1"/>
    <property type="molecule type" value="Genomic_DNA"/>
</dbReference>
<dbReference type="InterPro" id="IPR024191">
    <property type="entry name" value="Peptidase_M61"/>
</dbReference>
<dbReference type="KEGG" id="psti:SOO65_15005"/>
<feature type="domain" description="Peptidase M61 catalytic" evidence="1">
    <location>
        <begin position="271"/>
        <end position="386"/>
    </location>
</feature>
<sequence length="584" mass="67259">MKVHYLVQIDKPENNLVKVTMKLEKPKNQDTMKVFLPSWSPGSYLLREYSRHVRWFQATSSNGEVLFHTQTAKGTWEIDWKKSDLKRPLDTFEVTYEIYGKELTVRTSHIDASHAYLQGPAYLMGVMGADIKDPTIEFRFPPAWSKLSTGLKDVSQKRNEFIYTAADYDELLDSPVEIGCHETDGFEYNGKPHHMAHYGDLYPHRQNIKGDLKKIVETVAMHFDGELPYEQYLFITHFVPKLFGGLEHLNSTALQFDGRKLANKKDYQAYMALAAHEYFHLWNVKRIRPKELGPFDYLNENYTTLLWLAEGLTSFMDDLFVYRAGLSTLEEYLEVVKGNLETYLSTPGRMYHSLEQSSFNAWIKLYRPDENSKNSSVSYYLKGGLVFTVLHSLLAEKGKSVDDLLRALWDDYKKRPAVGVTREQVYQMVKEIGGEEILQKFSNMVETTQDIDFDSAFKKMGLELRFAENPNPYLGIDWEFIGDRAIAKAVTLDSPAYKAGVNAGDEMVFLNGYRFMKEDAERLGSMVLVDQNYEMIITRLGKLVRLEIMPGKGPKQLREIAVIDRSLAEKVFSFSKRQSPPHMA</sequence>
<dbReference type="AlphaFoldDB" id="A0AAX4HL54"/>
<dbReference type="Gene3D" id="2.60.40.3650">
    <property type="match status" value="1"/>
</dbReference>
<dbReference type="PIRSF" id="PIRSF016493">
    <property type="entry name" value="Glycyl_aminpptds"/>
    <property type="match status" value="1"/>
</dbReference>
<feature type="domain" description="Peptidase M61 N-terminal" evidence="2">
    <location>
        <begin position="4"/>
        <end position="179"/>
    </location>
</feature>
<accession>A0AAX4HL54</accession>
<evidence type="ECO:0000259" key="2">
    <source>
        <dbReference type="Pfam" id="PF17899"/>
    </source>
</evidence>
<dbReference type="InterPro" id="IPR036034">
    <property type="entry name" value="PDZ_sf"/>
</dbReference>